<evidence type="ECO:0000313" key="5">
    <source>
        <dbReference type="Proteomes" id="UP000253090"/>
    </source>
</evidence>
<dbReference type="OrthoDB" id="2675631at2"/>
<keyword evidence="2" id="KW-1133">Transmembrane helix</keyword>
<organism evidence="4 5">
    <name type="scientific">Fontibacillus phaseoli</name>
    <dbReference type="NCBI Taxonomy" id="1416533"/>
    <lineage>
        <taxon>Bacteria</taxon>
        <taxon>Bacillati</taxon>
        <taxon>Bacillota</taxon>
        <taxon>Bacilli</taxon>
        <taxon>Bacillales</taxon>
        <taxon>Paenibacillaceae</taxon>
        <taxon>Fontibacillus</taxon>
    </lineage>
</organism>
<keyword evidence="4" id="KW-0378">Hydrolase</keyword>
<sequence>MDSYSKPQMRRMKTRTLWIFAAIGLIVFILLQIVPATASETLQMEQSAELITKAQAEESALKFAESTLGLSGPFEDALVTYETRADIYGYLTKEDLMEDYLKKYEKQFPYDIFQVRFKKPGGLLNALTVDVHMTTGKVVGFKEIPETGFPNVVDLGINGSSDAVSASSGVEGLTWEEKLALAQPYLKALGYSADTQLVVDETPAGLALTVTGFEAGQSNAQIDIDFYEGKVSGIESYFTVPQSHTDYVKGQTTIANWLTYAGYALLTFVLGILAIVYSALTKVHTSFKRGILLSSIYFVISMGSAINMLPYFEKEGLSGPLLIFGLLFQGGVTLVLAASVYFSLVGGDGLWRQQGINLWGRAKEQGYGRHVLTSMADGYAWALILLGVQSVIFFVLERTIHMWSTTDASQSPYNMVYPVLLPLLAWVAGIGEEAVYRLFGIPMLKKMFRSTLVASVITTLIWAFGHTLYPIYPVISRPIELLIIGLLFSFIFLRYGFIAVLFSHVIFDSILMSLSIMFTGGTVNIAAGIFYIALPAIVAFVIYLFNPPGKERPPVPAQKKEEPLFTTPHPEGHL</sequence>
<evidence type="ECO:0000256" key="2">
    <source>
        <dbReference type="SAM" id="Phobius"/>
    </source>
</evidence>
<evidence type="ECO:0000259" key="3">
    <source>
        <dbReference type="Pfam" id="PF02517"/>
    </source>
</evidence>
<dbReference type="GO" id="GO:0080120">
    <property type="term" value="P:CAAX-box protein maturation"/>
    <property type="evidence" value="ECO:0007669"/>
    <property type="project" value="UniProtKB-ARBA"/>
</dbReference>
<feature type="transmembrane region" description="Helical" evidence="2">
    <location>
        <begin position="291"/>
        <end position="309"/>
    </location>
</feature>
<dbReference type="RefSeq" id="WP_114496948.1">
    <property type="nucleotide sequence ID" value="NZ_QPJW01000004.1"/>
</dbReference>
<feature type="domain" description="CAAX prenyl protease 2/Lysostaphin resistance protein A-like" evidence="3">
    <location>
        <begin position="419"/>
        <end position="509"/>
    </location>
</feature>
<feature type="transmembrane region" description="Helical" evidence="2">
    <location>
        <begin position="451"/>
        <end position="469"/>
    </location>
</feature>
<proteinExistence type="predicted"/>
<feature type="transmembrane region" description="Helical" evidence="2">
    <location>
        <begin position="481"/>
        <end position="502"/>
    </location>
</feature>
<protein>
    <submittedName>
        <fullName evidence="4">CAAX prenyl protease-like protein</fullName>
    </submittedName>
</protein>
<dbReference type="GO" id="GO:0006508">
    <property type="term" value="P:proteolysis"/>
    <property type="evidence" value="ECO:0007669"/>
    <property type="project" value="UniProtKB-KW"/>
</dbReference>
<dbReference type="GO" id="GO:0004175">
    <property type="term" value="F:endopeptidase activity"/>
    <property type="evidence" value="ECO:0007669"/>
    <property type="project" value="UniProtKB-ARBA"/>
</dbReference>
<dbReference type="EMBL" id="QPJW01000004">
    <property type="protein sequence ID" value="RCX19695.1"/>
    <property type="molecule type" value="Genomic_DNA"/>
</dbReference>
<evidence type="ECO:0000313" key="4">
    <source>
        <dbReference type="EMBL" id="RCX19695.1"/>
    </source>
</evidence>
<dbReference type="Pfam" id="PF02517">
    <property type="entry name" value="Rce1-like"/>
    <property type="match status" value="1"/>
</dbReference>
<dbReference type="AlphaFoldDB" id="A0A369BEK8"/>
<accession>A0A369BEK8</accession>
<feature type="transmembrane region" description="Helical" evidence="2">
    <location>
        <begin position="321"/>
        <end position="344"/>
    </location>
</feature>
<name>A0A369BEK8_9BACL</name>
<dbReference type="Proteomes" id="UP000253090">
    <property type="component" value="Unassembled WGS sequence"/>
</dbReference>
<feature type="region of interest" description="Disordered" evidence="1">
    <location>
        <begin position="552"/>
        <end position="574"/>
    </location>
</feature>
<keyword evidence="2" id="KW-0472">Membrane</keyword>
<feature type="transmembrane region" description="Helical" evidence="2">
    <location>
        <begin position="523"/>
        <end position="545"/>
    </location>
</feature>
<keyword evidence="4" id="KW-0645">Protease</keyword>
<comment type="caution">
    <text evidence="4">The sequence shown here is derived from an EMBL/GenBank/DDBJ whole genome shotgun (WGS) entry which is preliminary data.</text>
</comment>
<feature type="transmembrane region" description="Helical" evidence="2">
    <location>
        <begin position="257"/>
        <end position="279"/>
    </location>
</feature>
<dbReference type="InterPro" id="IPR003675">
    <property type="entry name" value="Rce1/LyrA-like_dom"/>
</dbReference>
<reference evidence="4 5" key="1">
    <citation type="submission" date="2018-07" db="EMBL/GenBank/DDBJ databases">
        <title>Genomic Encyclopedia of Type Strains, Phase III (KMG-III): the genomes of soil and plant-associated and newly described type strains.</title>
        <authorList>
            <person name="Whitman W."/>
        </authorList>
    </citation>
    <scope>NUCLEOTIDE SEQUENCE [LARGE SCALE GENOMIC DNA]</scope>
    <source>
        <strain evidence="4 5">CECT 8333</strain>
    </source>
</reference>
<feature type="compositionally biased region" description="Basic and acidic residues" evidence="1">
    <location>
        <begin position="552"/>
        <end position="563"/>
    </location>
</feature>
<feature type="transmembrane region" description="Helical" evidence="2">
    <location>
        <begin position="416"/>
        <end position="439"/>
    </location>
</feature>
<keyword evidence="5" id="KW-1185">Reference proteome</keyword>
<evidence type="ECO:0000256" key="1">
    <source>
        <dbReference type="SAM" id="MobiDB-lite"/>
    </source>
</evidence>
<keyword evidence="2" id="KW-0812">Transmembrane</keyword>
<gene>
    <name evidence="4" type="ORF">DFP94_104148</name>
</gene>
<feature type="transmembrane region" description="Helical" evidence="2">
    <location>
        <begin position="378"/>
        <end position="396"/>
    </location>
</feature>